<organism evidence="2 3">
    <name type="scientific">Stutzerimonas stutzeri</name>
    <name type="common">Pseudomonas stutzeri</name>
    <dbReference type="NCBI Taxonomy" id="316"/>
    <lineage>
        <taxon>Bacteria</taxon>
        <taxon>Pseudomonadati</taxon>
        <taxon>Pseudomonadota</taxon>
        <taxon>Gammaproteobacteria</taxon>
        <taxon>Pseudomonadales</taxon>
        <taxon>Pseudomonadaceae</taxon>
        <taxon>Stutzerimonas</taxon>
    </lineage>
</organism>
<dbReference type="EMBL" id="CP007509">
    <property type="protein sequence ID" value="AHY42355.1"/>
    <property type="molecule type" value="Genomic_DNA"/>
</dbReference>
<dbReference type="OrthoDB" id="6920230at2"/>
<reference evidence="2 3" key="1">
    <citation type="submission" date="2014-03" db="EMBL/GenBank/DDBJ databases">
        <title>Complete genome sequence of Pseudomonas stutzeri 19SMN4.</title>
        <authorList>
            <person name="Brunet-Galmes I."/>
            <person name="Nogales B."/>
            <person name="Busquets A."/>
            <person name="Pena A."/>
            <person name="Gomila M."/>
            <person name="Garcia-Valdes E."/>
            <person name="Lalucat J."/>
            <person name="Bennasar A."/>
            <person name="Bosch R."/>
        </authorList>
    </citation>
    <scope>NUCLEOTIDE SEQUENCE [LARGE SCALE GENOMIC DNA]</scope>
    <source>
        <strain evidence="2 3">19SMN4</strain>
    </source>
</reference>
<gene>
    <name evidence="2" type="ORF">UIB01_07615</name>
</gene>
<dbReference type="AlphaFoldDB" id="A0A023WRN5"/>
<dbReference type="PATRIC" id="fig|316.97.peg.1532"/>
<accession>A0A023WRN5</accession>
<proteinExistence type="predicted"/>
<evidence type="ECO:0000313" key="3">
    <source>
        <dbReference type="Proteomes" id="UP000025238"/>
    </source>
</evidence>
<feature type="signal peptide" evidence="1">
    <location>
        <begin position="1"/>
        <end position="18"/>
    </location>
</feature>
<dbReference type="KEGG" id="pstu:UIB01_07615"/>
<keyword evidence="2" id="KW-0808">Transferase</keyword>
<evidence type="ECO:0000256" key="1">
    <source>
        <dbReference type="SAM" id="SignalP"/>
    </source>
</evidence>
<keyword evidence="2" id="KW-0418">Kinase</keyword>
<dbReference type="GO" id="GO:0016301">
    <property type="term" value="F:kinase activity"/>
    <property type="evidence" value="ECO:0007669"/>
    <property type="project" value="UniProtKB-KW"/>
</dbReference>
<keyword evidence="1" id="KW-0732">Signal</keyword>
<feature type="chain" id="PRO_5001527337" evidence="1">
    <location>
        <begin position="19"/>
        <end position="106"/>
    </location>
</feature>
<evidence type="ECO:0000313" key="2">
    <source>
        <dbReference type="EMBL" id="AHY42355.1"/>
    </source>
</evidence>
<sequence>MKTIGYLLFALLPLAAHAATYPIDVDQQLNGADIDVTPQAIDRDLAGLLLLNYGETAAVCTAVFQNGPEAPRTRRTEVQPGERKALTSKFKRDVIRLRIKLTCEPQ</sequence>
<name>A0A023WRN5_STUST</name>
<protein>
    <submittedName>
        <fullName evidence="2">3-phosphoglycerate kinase</fullName>
    </submittedName>
</protein>
<dbReference type="Proteomes" id="UP000025238">
    <property type="component" value="Chromosome"/>
</dbReference>